<feature type="signal peptide" evidence="1">
    <location>
        <begin position="1"/>
        <end position="25"/>
    </location>
</feature>
<dbReference type="PROSITE" id="PS51257">
    <property type="entry name" value="PROKAR_LIPOPROTEIN"/>
    <property type="match status" value="1"/>
</dbReference>
<dbReference type="OrthoDB" id="68403at2"/>
<dbReference type="EMBL" id="RXPE01000040">
    <property type="protein sequence ID" value="RTR23833.1"/>
    <property type="molecule type" value="Genomic_DNA"/>
</dbReference>
<dbReference type="InterPro" id="IPR025493">
    <property type="entry name" value="DUF4384"/>
</dbReference>
<feature type="chain" id="PRO_5018718281" evidence="1">
    <location>
        <begin position="26"/>
        <end position="170"/>
    </location>
</feature>
<keyword evidence="1" id="KW-0732">Signal</keyword>
<organism evidence="3 4">
    <name type="scientific">Deinococcus radiophilus</name>
    <dbReference type="NCBI Taxonomy" id="32062"/>
    <lineage>
        <taxon>Bacteria</taxon>
        <taxon>Thermotogati</taxon>
        <taxon>Deinococcota</taxon>
        <taxon>Deinococci</taxon>
        <taxon>Deinococcales</taxon>
        <taxon>Deinococcaceae</taxon>
        <taxon>Deinococcus</taxon>
    </lineage>
</organism>
<proteinExistence type="predicted"/>
<dbReference type="Proteomes" id="UP000277766">
    <property type="component" value="Unassembled WGS sequence"/>
</dbReference>
<dbReference type="AlphaFoldDB" id="A0A3S0RBY7"/>
<gene>
    <name evidence="3" type="ORF">EJ104_12445</name>
</gene>
<reference evidence="3 4" key="1">
    <citation type="submission" date="2018-12" db="EMBL/GenBank/DDBJ databases">
        <title>Deinococcus radiophilus ATCC 27603 genome sequencing and assembly.</title>
        <authorList>
            <person name="Maclea K.S."/>
            <person name="Maynard C.R."/>
        </authorList>
    </citation>
    <scope>NUCLEOTIDE SEQUENCE [LARGE SCALE GENOMIC DNA]</scope>
    <source>
        <strain evidence="3 4">ATCC 27603</strain>
    </source>
</reference>
<feature type="domain" description="DUF4384" evidence="2">
    <location>
        <begin position="53"/>
        <end position="125"/>
    </location>
</feature>
<dbReference type="Pfam" id="PF14326">
    <property type="entry name" value="DUF4384"/>
    <property type="match status" value="1"/>
</dbReference>
<keyword evidence="4" id="KW-1185">Reference proteome</keyword>
<evidence type="ECO:0000256" key="1">
    <source>
        <dbReference type="SAM" id="SignalP"/>
    </source>
</evidence>
<dbReference type="RefSeq" id="WP_126353291.1">
    <property type="nucleotide sequence ID" value="NZ_CP086380.1"/>
</dbReference>
<evidence type="ECO:0000259" key="2">
    <source>
        <dbReference type="Pfam" id="PF14326"/>
    </source>
</evidence>
<accession>A0A3S0RBY7</accession>
<sequence length="170" mass="18517">MAKPLLVSALALLLGSGLTSCTLTVADRTNHGLVTSGRNLITNLAPDRGEGASYRVGEEVRLRVEVREPGYLTLLAYQPSGTVEVMARGAYVEAGLHEFPRMDDGVVYNVAEPFGIQKIRAIFSRVQPSTTLVFSGPVGEESWNELGYGDISPRASRDVDVQETYLYIVR</sequence>
<evidence type="ECO:0000313" key="3">
    <source>
        <dbReference type="EMBL" id="RTR23833.1"/>
    </source>
</evidence>
<name>A0A3S0RBY7_9DEIO</name>
<protein>
    <submittedName>
        <fullName evidence="3">DUF4384 domain-containing protein</fullName>
    </submittedName>
</protein>
<comment type="caution">
    <text evidence="3">The sequence shown here is derived from an EMBL/GenBank/DDBJ whole genome shotgun (WGS) entry which is preliminary data.</text>
</comment>
<evidence type="ECO:0000313" key="4">
    <source>
        <dbReference type="Proteomes" id="UP000277766"/>
    </source>
</evidence>